<organism evidence="2 3">
    <name type="scientific">Hungatella hathewayi</name>
    <dbReference type="NCBI Taxonomy" id="154046"/>
    <lineage>
        <taxon>Bacteria</taxon>
        <taxon>Bacillati</taxon>
        <taxon>Bacillota</taxon>
        <taxon>Clostridia</taxon>
        <taxon>Lachnospirales</taxon>
        <taxon>Lachnospiraceae</taxon>
        <taxon>Hungatella</taxon>
    </lineage>
</organism>
<name>A0AAW9WHJ7_9FIRM</name>
<dbReference type="Proteomes" id="UP000434223">
    <property type="component" value="Unassembled WGS sequence"/>
</dbReference>
<dbReference type="Gene3D" id="3.40.50.2000">
    <property type="entry name" value="Glycogen Phosphorylase B"/>
    <property type="match status" value="2"/>
</dbReference>
<protein>
    <submittedName>
        <fullName evidence="2">Glycosyltransferase</fullName>
    </submittedName>
</protein>
<feature type="domain" description="Glycosyl transferase family 1" evidence="1">
    <location>
        <begin position="177"/>
        <end position="329"/>
    </location>
</feature>
<dbReference type="InterPro" id="IPR001296">
    <property type="entry name" value="Glyco_trans_1"/>
</dbReference>
<dbReference type="CDD" id="cd03801">
    <property type="entry name" value="GT4_PimA-like"/>
    <property type="match status" value="1"/>
</dbReference>
<evidence type="ECO:0000313" key="3">
    <source>
        <dbReference type="Proteomes" id="UP000434223"/>
    </source>
</evidence>
<dbReference type="RefSeq" id="WP_055651190.1">
    <property type="nucleotide sequence ID" value="NZ_CABJBJ010000028.1"/>
</dbReference>
<dbReference type="GO" id="GO:0016757">
    <property type="term" value="F:glycosyltransferase activity"/>
    <property type="evidence" value="ECO:0007669"/>
    <property type="project" value="InterPro"/>
</dbReference>
<dbReference type="EMBL" id="WNME01000007">
    <property type="protein sequence ID" value="MUB63863.1"/>
    <property type="molecule type" value="Genomic_DNA"/>
</dbReference>
<dbReference type="SUPFAM" id="SSF53756">
    <property type="entry name" value="UDP-Glycosyltransferase/glycogen phosphorylase"/>
    <property type="match status" value="1"/>
</dbReference>
<dbReference type="Pfam" id="PF00534">
    <property type="entry name" value="Glycos_transf_1"/>
    <property type="match status" value="1"/>
</dbReference>
<dbReference type="AlphaFoldDB" id="A0AAW9WHJ7"/>
<evidence type="ECO:0000259" key="1">
    <source>
        <dbReference type="Pfam" id="PF00534"/>
    </source>
</evidence>
<accession>A0AAW9WHJ7</accession>
<reference evidence="2 3" key="1">
    <citation type="submission" date="2019-09" db="EMBL/GenBank/DDBJ databases">
        <title>Draft genome sequencing of Hungatella hathewayi 123Y-2.</title>
        <authorList>
            <person name="Lv Q."/>
            <person name="Li S."/>
        </authorList>
    </citation>
    <scope>NUCLEOTIDE SEQUENCE [LARGE SCALE GENOMIC DNA]</scope>
    <source>
        <strain evidence="2 3">123Y-2</strain>
    </source>
</reference>
<dbReference type="PANTHER" id="PTHR12526">
    <property type="entry name" value="GLYCOSYLTRANSFERASE"/>
    <property type="match status" value="1"/>
</dbReference>
<proteinExistence type="predicted"/>
<comment type="caution">
    <text evidence="2">The sequence shown here is derived from an EMBL/GenBank/DDBJ whole genome shotgun (WGS) entry which is preliminary data.</text>
</comment>
<sequence length="347" mass="40515">MKIAIAMVQVPFIRGGAEILADMLCNELKNRGHQADIITIPFKWYPSTSILNCMLAGRMLDLSEINGEKIDMVIAMKFPAYYVKHNNKVLWLMHQHRQAYDLWESPYGDMDKWPDGEFVREMINEHDNKYISEAKAIFTISQNTTNRLLHFNKIDSEILYHPPLNYEKMYCESYGDYIFYPSRIDPMKRQRLLVEAARYIQTEAKIIIAGTGSKSELLYINDYIKKYKLENKISLTGFISEEEKIRYYGNCLAVYFGAYDEDYGYITLEGFFSKKPVIVHTDAGGPLEFVKNNENGYVLENNARLLANKIDELYLNKIKAKEMGENGYRLIQEKNINWDYVIDKLLQ</sequence>
<evidence type="ECO:0000313" key="2">
    <source>
        <dbReference type="EMBL" id="MUB63863.1"/>
    </source>
</evidence>
<dbReference type="PANTHER" id="PTHR12526:SF625">
    <property type="entry name" value="PHOSPHATIDYLINOSITOL GLYCAN-CLASS A"/>
    <property type="match status" value="1"/>
</dbReference>
<gene>
    <name evidence="2" type="ORF">GNE07_12450</name>
</gene>